<dbReference type="EMBL" id="JAUTXU010000302">
    <property type="protein sequence ID" value="KAK3686792.1"/>
    <property type="molecule type" value="Genomic_DNA"/>
</dbReference>
<sequence>MWGGYLHSGATSNKTCQTFFSVKTVVNRTSSESNCRIYVRAQIFYGRTMSIRKRGQAQQRANGTIQHKSHIDDQRTDLTRWRLEDDRGRQTWHYLETEEELKAWPMSTADKYYLGVDTQQPDLPPAKTPLQACENGIRFYSKLQLPPGNWGCEYGGPMFLLPGLIITLYVTDQRLSRPEELEIIRYIFNMQNIGDKNGGDGGWGLHVEADSSVFGTSMNYTTLRLLGVEPDNPRMQKARSCLYNLGGALYGPHWAKLWLSVLGVTEWDIVNPIPPELWLLPDWVPISPWRWWIHMRQIFLPMSHMWSRKWVYPKANSDPVIRQLRQELFTLPPEQIKWSRYRNAISAKDNYHPKSWVLNIINWFLVLLWIPLFRVSWLVKRAERWTWKLIQMEDANSDYADLAPVNAPMNFLCCFIEEGPDAVSVKRHRDRIHDFLWMSGKGMMMNGTNGVQNWDTAFTIQALSAAGLATRPEYHEMLLKALEFLEDQQFVDHVVGYTTSPTYSDPPVGKTTPEAGYRHPRRGGWGFSNRTQGYVVSDCTAEAVKAALMLQTLRDPQDPSKPLFPIVLSEQRLKWAIDIILPMQNATGGVSSYEPARGSEYLEYLNAAEVFGRIMVEYDYPECTTACVTALQQFHEVYPDYRAEEMQTFNTRAVQWIRTNQRDDGSWYGSWAICFTYAGMFALESLRTQGEIYENSERVQRACKFFLDRQNEDGGWGESYRSCETGKWCPHPDGSQVVNTAWVIAALLEAEYPHKEPLERAVRLLMGRQQRNGEWLQEGIEGVFNKSCMISYPNYKFIFPIKALGMYAKRFGDMELNGTIH</sequence>
<gene>
    <name evidence="1" type="ORF">LTR37_019471</name>
</gene>
<keyword evidence="2" id="KW-1185">Reference proteome</keyword>
<proteinExistence type="predicted"/>
<evidence type="ECO:0000313" key="1">
    <source>
        <dbReference type="EMBL" id="KAK3686792.1"/>
    </source>
</evidence>
<protein>
    <submittedName>
        <fullName evidence="1">Uncharacterized protein</fullName>
    </submittedName>
</protein>
<dbReference type="Proteomes" id="UP001281147">
    <property type="component" value="Unassembled WGS sequence"/>
</dbReference>
<comment type="caution">
    <text evidence="1">The sequence shown here is derived from an EMBL/GenBank/DDBJ whole genome shotgun (WGS) entry which is preliminary data.</text>
</comment>
<evidence type="ECO:0000313" key="2">
    <source>
        <dbReference type="Proteomes" id="UP001281147"/>
    </source>
</evidence>
<name>A0ACC3MEE4_9PEZI</name>
<reference evidence="1" key="1">
    <citation type="submission" date="2023-07" db="EMBL/GenBank/DDBJ databases">
        <title>Black Yeasts Isolated from many extreme environments.</title>
        <authorList>
            <person name="Coleine C."/>
            <person name="Stajich J.E."/>
            <person name="Selbmann L."/>
        </authorList>
    </citation>
    <scope>NUCLEOTIDE SEQUENCE</scope>
    <source>
        <strain evidence="1">CCFEE 5714</strain>
    </source>
</reference>
<organism evidence="1 2">
    <name type="scientific">Vermiconidia calcicola</name>
    <dbReference type="NCBI Taxonomy" id="1690605"/>
    <lineage>
        <taxon>Eukaryota</taxon>
        <taxon>Fungi</taxon>
        <taxon>Dikarya</taxon>
        <taxon>Ascomycota</taxon>
        <taxon>Pezizomycotina</taxon>
        <taxon>Dothideomycetes</taxon>
        <taxon>Dothideomycetidae</taxon>
        <taxon>Mycosphaerellales</taxon>
        <taxon>Extremaceae</taxon>
        <taxon>Vermiconidia</taxon>
    </lineage>
</organism>
<accession>A0ACC3MEE4</accession>